<name>A0A3B3DC26_ORYME</name>
<reference evidence="2" key="2">
    <citation type="submission" date="2025-09" db="UniProtKB">
        <authorList>
            <consortium name="Ensembl"/>
        </authorList>
    </citation>
    <scope>IDENTIFICATION</scope>
</reference>
<dbReference type="SUPFAM" id="SSF53098">
    <property type="entry name" value="Ribonuclease H-like"/>
    <property type="match status" value="1"/>
</dbReference>
<protein>
    <recommendedName>
        <fullName evidence="1">Integrase catalytic domain-containing protein</fullName>
    </recommendedName>
</protein>
<dbReference type="Proteomes" id="UP000261560">
    <property type="component" value="Unplaced"/>
</dbReference>
<dbReference type="AlphaFoldDB" id="A0A3B3DC26"/>
<organism evidence="2 3">
    <name type="scientific">Oryzias melastigma</name>
    <name type="common">Marine medaka</name>
    <dbReference type="NCBI Taxonomy" id="30732"/>
    <lineage>
        <taxon>Eukaryota</taxon>
        <taxon>Metazoa</taxon>
        <taxon>Chordata</taxon>
        <taxon>Craniata</taxon>
        <taxon>Vertebrata</taxon>
        <taxon>Euteleostomi</taxon>
        <taxon>Actinopterygii</taxon>
        <taxon>Neopterygii</taxon>
        <taxon>Teleostei</taxon>
        <taxon>Neoteleostei</taxon>
        <taxon>Acanthomorphata</taxon>
        <taxon>Ovalentaria</taxon>
        <taxon>Atherinomorphae</taxon>
        <taxon>Beloniformes</taxon>
        <taxon>Adrianichthyidae</taxon>
        <taxon>Oryziinae</taxon>
        <taxon>Oryzias</taxon>
    </lineage>
</organism>
<sequence length="334" mass="38004">METEVQAFHKHCVVCNLQKGKGTVKAPLQPILTSYPLEIVGLDFLTLGRPNDATQNILVATDLFTYFAWAIPTRDQTAQTTVKALWSHIIQPFGCPARFHSDQGPNFESDLVKQLCDTYGIAKSRTAPYHPEGNGNAERLNQTLLNMLRSLEQEKQDRWPNYLPELVHAYNNTPHSTTGYAPSYLMFGRHLRRPVDVDLGVGPQQRRYNVGGWVQEHHDRLTVAYQLARKKANNAASVHKKIYDRKTSVSLLLPGERVWVRDRNRQGRGKLSPYWNPEPYVVLEVFGGSGLVYKVQPERGGREITIHRNSLKVCIAPLWKLRTLVSNLFQRLGN</sequence>
<dbReference type="PaxDb" id="30732-ENSOMEP00000027663"/>
<dbReference type="Ensembl" id="ENSOMET00000001391.1">
    <property type="protein sequence ID" value="ENSOMEP00000027663.1"/>
    <property type="gene ID" value="ENSOMEG00000010260.1"/>
</dbReference>
<accession>A0A3B3DC26</accession>
<dbReference type="InterPro" id="IPR012337">
    <property type="entry name" value="RNaseH-like_sf"/>
</dbReference>
<evidence type="ECO:0000259" key="1">
    <source>
        <dbReference type="PROSITE" id="PS50994"/>
    </source>
</evidence>
<proteinExistence type="predicted"/>
<dbReference type="PANTHER" id="PTHR37984">
    <property type="entry name" value="PROTEIN CBG26694"/>
    <property type="match status" value="1"/>
</dbReference>
<dbReference type="PANTHER" id="PTHR37984:SF15">
    <property type="entry name" value="INTEGRASE CATALYTIC DOMAIN-CONTAINING PROTEIN"/>
    <property type="match status" value="1"/>
</dbReference>
<evidence type="ECO:0000313" key="3">
    <source>
        <dbReference type="Proteomes" id="UP000261560"/>
    </source>
</evidence>
<dbReference type="Gene3D" id="3.30.420.10">
    <property type="entry name" value="Ribonuclease H-like superfamily/Ribonuclease H"/>
    <property type="match status" value="1"/>
</dbReference>
<keyword evidence="3" id="KW-1185">Reference proteome</keyword>
<dbReference type="InterPro" id="IPR050951">
    <property type="entry name" value="Retrovirus_Pol_polyprotein"/>
</dbReference>
<dbReference type="PROSITE" id="PS50994">
    <property type="entry name" value="INTEGRASE"/>
    <property type="match status" value="1"/>
</dbReference>
<dbReference type="InterPro" id="IPR001584">
    <property type="entry name" value="Integrase_cat-core"/>
</dbReference>
<dbReference type="GO" id="GO:0003676">
    <property type="term" value="F:nucleic acid binding"/>
    <property type="evidence" value="ECO:0007669"/>
    <property type="project" value="InterPro"/>
</dbReference>
<feature type="domain" description="Integrase catalytic" evidence="1">
    <location>
        <begin position="32"/>
        <end position="190"/>
    </location>
</feature>
<dbReference type="GeneTree" id="ENSGT01000000214408"/>
<evidence type="ECO:0000313" key="2">
    <source>
        <dbReference type="Ensembl" id="ENSOMEP00000027663.1"/>
    </source>
</evidence>
<dbReference type="STRING" id="30732.ENSOMEP00000027663"/>
<dbReference type="Pfam" id="PF00665">
    <property type="entry name" value="rve"/>
    <property type="match status" value="1"/>
</dbReference>
<dbReference type="OMA" id="RGPHKTR"/>
<dbReference type="InterPro" id="IPR036397">
    <property type="entry name" value="RNaseH_sf"/>
</dbReference>
<dbReference type="GO" id="GO:0015074">
    <property type="term" value="P:DNA integration"/>
    <property type="evidence" value="ECO:0007669"/>
    <property type="project" value="InterPro"/>
</dbReference>
<reference evidence="2" key="1">
    <citation type="submission" date="2025-08" db="UniProtKB">
        <authorList>
            <consortium name="Ensembl"/>
        </authorList>
    </citation>
    <scope>IDENTIFICATION</scope>
</reference>
<dbReference type="FunFam" id="3.30.420.10:FF:000032">
    <property type="entry name" value="Retrovirus-related Pol polyprotein from transposon 297-like Protein"/>
    <property type="match status" value="1"/>
</dbReference>